<evidence type="ECO:0000313" key="2">
    <source>
        <dbReference type="EMBL" id="CAK9882576.1"/>
    </source>
</evidence>
<accession>A0ABP1C162</accession>
<feature type="region of interest" description="Disordered" evidence="1">
    <location>
        <begin position="77"/>
        <end position="99"/>
    </location>
</feature>
<organism evidence="2 3">
    <name type="scientific">Sphagnum jensenii</name>
    <dbReference type="NCBI Taxonomy" id="128206"/>
    <lineage>
        <taxon>Eukaryota</taxon>
        <taxon>Viridiplantae</taxon>
        <taxon>Streptophyta</taxon>
        <taxon>Embryophyta</taxon>
        <taxon>Bryophyta</taxon>
        <taxon>Sphagnophytina</taxon>
        <taxon>Sphagnopsida</taxon>
        <taxon>Sphagnales</taxon>
        <taxon>Sphagnaceae</taxon>
        <taxon>Sphagnum</taxon>
    </lineage>
</organism>
<dbReference type="Proteomes" id="UP001497522">
    <property type="component" value="Chromosome 9"/>
</dbReference>
<name>A0ABP1C162_9BRYO</name>
<evidence type="ECO:0008006" key="4">
    <source>
        <dbReference type="Google" id="ProtNLM"/>
    </source>
</evidence>
<dbReference type="EMBL" id="OZ023710">
    <property type="protein sequence ID" value="CAK9882576.1"/>
    <property type="molecule type" value="Genomic_DNA"/>
</dbReference>
<evidence type="ECO:0000256" key="1">
    <source>
        <dbReference type="SAM" id="MobiDB-lite"/>
    </source>
</evidence>
<protein>
    <recommendedName>
        <fullName evidence="4">Auxin-responsive protein</fullName>
    </recommendedName>
</protein>
<sequence length="99" mass="10595">MDGPSDPSARSKSGSQLDVEQLTMGGSTPNAKLHFGAPGMEGNQAPTPKANVNLFANPEVGSNEAERPNKLHVDAMEGWTFQGKKRHTPKLASPRREVT</sequence>
<keyword evidence="3" id="KW-1185">Reference proteome</keyword>
<feature type="region of interest" description="Disordered" evidence="1">
    <location>
        <begin position="1"/>
        <end position="55"/>
    </location>
</feature>
<feature type="compositionally biased region" description="Polar residues" evidence="1">
    <location>
        <begin position="8"/>
        <end position="30"/>
    </location>
</feature>
<gene>
    <name evidence="2" type="ORF">CSSPJE1EN2_LOCUS23827</name>
</gene>
<proteinExistence type="predicted"/>
<evidence type="ECO:0000313" key="3">
    <source>
        <dbReference type="Proteomes" id="UP001497522"/>
    </source>
</evidence>
<reference evidence="2" key="1">
    <citation type="submission" date="2024-03" db="EMBL/GenBank/DDBJ databases">
        <authorList>
            <consortium name="ELIXIR-Norway"/>
            <consortium name="Elixir Norway"/>
        </authorList>
    </citation>
    <scope>NUCLEOTIDE SEQUENCE</scope>
</reference>